<dbReference type="EMBL" id="JACNJZ010000158">
    <property type="protein sequence ID" value="MBC8318418.1"/>
    <property type="molecule type" value="Genomic_DNA"/>
</dbReference>
<accession>A0A8J6NG73</accession>
<protein>
    <submittedName>
        <fullName evidence="1">Uncharacterized protein</fullName>
    </submittedName>
</protein>
<gene>
    <name evidence="1" type="ORF">H8E41_10975</name>
</gene>
<dbReference type="Proteomes" id="UP000614424">
    <property type="component" value="Unassembled WGS sequence"/>
</dbReference>
<organism evidence="1 2">
    <name type="scientific">Candidatus Desulfobia pelagia</name>
    <dbReference type="NCBI Taxonomy" id="2841692"/>
    <lineage>
        <taxon>Bacteria</taxon>
        <taxon>Pseudomonadati</taxon>
        <taxon>Thermodesulfobacteriota</taxon>
        <taxon>Desulfobulbia</taxon>
        <taxon>Desulfobulbales</taxon>
        <taxon>Desulfobulbaceae</taxon>
        <taxon>Candidatus Desulfobia</taxon>
    </lineage>
</organism>
<evidence type="ECO:0000313" key="1">
    <source>
        <dbReference type="EMBL" id="MBC8318418.1"/>
    </source>
</evidence>
<comment type="caution">
    <text evidence="1">The sequence shown here is derived from an EMBL/GenBank/DDBJ whole genome shotgun (WGS) entry which is preliminary data.</text>
</comment>
<reference evidence="1 2" key="1">
    <citation type="submission" date="2020-08" db="EMBL/GenBank/DDBJ databases">
        <title>Bridging the membrane lipid divide: bacteria of the FCB group superphylum have the potential to synthesize archaeal ether lipids.</title>
        <authorList>
            <person name="Villanueva L."/>
            <person name="Von Meijenfeldt F.A.B."/>
            <person name="Westbye A.B."/>
            <person name="Yadav S."/>
            <person name="Hopmans E.C."/>
            <person name="Dutilh B.E."/>
            <person name="Sinninghe Damste J.S."/>
        </authorList>
    </citation>
    <scope>NUCLEOTIDE SEQUENCE [LARGE SCALE GENOMIC DNA]</scope>
    <source>
        <strain evidence="1">NIOZ-UU47</strain>
    </source>
</reference>
<dbReference type="AlphaFoldDB" id="A0A8J6NG73"/>
<proteinExistence type="predicted"/>
<evidence type="ECO:0000313" key="2">
    <source>
        <dbReference type="Proteomes" id="UP000614424"/>
    </source>
</evidence>
<sequence>MIMLGGKWNKLAVGNINRLGFHHLSLLLHTNPAPHIIHQNIFGTYHD</sequence>
<name>A0A8J6NG73_9BACT</name>